<organism evidence="3 4">
    <name type="scientific">Cucurbita moschata</name>
    <name type="common">Winter crookneck squash</name>
    <name type="synonym">Cucurbita pepo var. moschata</name>
    <dbReference type="NCBI Taxonomy" id="3662"/>
    <lineage>
        <taxon>Eukaryota</taxon>
        <taxon>Viridiplantae</taxon>
        <taxon>Streptophyta</taxon>
        <taxon>Embryophyta</taxon>
        <taxon>Tracheophyta</taxon>
        <taxon>Spermatophyta</taxon>
        <taxon>Magnoliopsida</taxon>
        <taxon>eudicotyledons</taxon>
        <taxon>Gunneridae</taxon>
        <taxon>Pentapetalae</taxon>
        <taxon>rosids</taxon>
        <taxon>fabids</taxon>
        <taxon>Cucurbitales</taxon>
        <taxon>Cucurbitaceae</taxon>
        <taxon>Cucurbiteae</taxon>
        <taxon>Cucurbita</taxon>
    </lineage>
</organism>
<proteinExistence type="predicted"/>
<dbReference type="RefSeq" id="XP_022947872.1">
    <property type="nucleotide sequence ID" value="XM_023092104.1"/>
</dbReference>
<evidence type="ECO:0000256" key="2">
    <source>
        <dbReference type="SAM" id="SignalP"/>
    </source>
</evidence>
<protein>
    <submittedName>
        <fullName evidence="4">Uncharacterized protein LOC111451632</fullName>
    </submittedName>
</protein>
<feature type="chain" id="PRO_5026902879" evidence="2">
    <location>
        <begin position="25"/>
        <end position="104"/>
    </location>
</feature>
<keyword evidence="1" id="KW-0472">Membrane</keyword>
<keyword evidence="1" id="KW-1133">Transmembrane helix</keyword>
<dbReference type="KEGG" id="cmos:111451632"/>
<dbReference type="PANTHER" id="PTHR34558">
    <property type="entry name" value="EXPRESSED PROTEIN"/>
    <property type="match status" value="1"/>
</dbReference>
<feature type="signal peptide" evidence="2">
    <location>
        <begin position="1"/>
        <end position="24"/>
    </location>
</feature>
<dbReference type="PANTHER" id="PTHR34558:SF4">
    <property type="entry name" value="TRANSMEMBRANE PROTEIN"/>
    <property type="match status" value="1"/>
</dbReference>
<dbReference type="AlphaFoldDB" id="A0A6J1G7L7"/>
<keyword evidence="1" id="KW-0812">Transmembrane</keyword>
<evidence type="ECO:0000313" key="4">
    <source>
        <dbReference type="RefSeq" id="XP_022947872.1"/>
    </source>
</evidence>
<evidence type="ECO:0000313" key="3">
    <source>
        <dbReference type="Proteomes" id="UP000504609"/>
    </source>
</evidence>
<keyword evidence="2" id="KW-0732">Signal</keyword>
<evidence type="ECO:0000256" key="1">
    <source>
        <dbReference type="SAM" id="Phobius"/>
    </source>
</evidence>
<gene>
    <name evidence="4" type="primary">LOC111451632</name>
</gene>
<reference evidence="4" key="1">
    <citation type="submission" date="2025-08" db="UniProtKB">
        <authorList>
            <consortium name="RefSeq"/>
        </authorList>
    </citation>
    <scope>IDENTIFICATION</scope>
    <source>
        <tissue evidence="4">Young leaves</tissue>
    </source>
</reference>
<keyword evidence="3" id="KW-1185">Reference proteome</keyword>
<feature type="transmembrane region" description="Helical" evidence="1">
    <location>
        <begin position="72"/>
        <end position="94"/>
    </location>
</feature>
<dbReference type="Proteomes" id="UP000504609">
    <property type="component" value="Unplaced"/>
</dbReference>
<sequence>MAVVRHGLLCLVLVGMWLSQLTAASTAEAPTVATAMPFFGEIGKEVEMENQPGVAAGPEIRRLGKHHLHTSMAGGGVLLGGLATAVFAVVFCYIRVTRKSDPVK</sequence>
<name>A0A6J1G7L7_CUCMO</name>
<accession>A0A6J1G7L7</accession>
<dbReference type="GeneID" id="111451632"/>